<sequence>MILMLKIKNIINCNDTSKNLISLNQQLRVQQLALHNKLITPTVAELLNTVQQRDIQSPKTSVTTESLSPTCCIPLCLRKRRLRRDIVKSNNINE</sequence>
<proteinExistence type="predicted"/>
<dbReference type="Proteomes" id="UP000639338">
    <property type="component" value="Unassembled WGS sequence"/>
</dbReference>
<name>A0A835CWI1_APHGI</name>
<comment type="caution">
    <text evidence="1">The sequence shown here is derived from an EMBL/GenBank/DDBJ whole genome shotgun (WGS) entry which is preliminary data.</text>
</comment>
<protein>
    <submittedName>
        <fullName evidence="1">Uncharacterized protein</fullName>
    </submittedName>
</protein>
<evidence type="ECO:0000313" key="2">
    <source>
        <dbReference type="Proteomes" id="UP000639338"/>
    </source>
</evidence>
<organism evidence="1 2">
    <name type="scientific">Aphidius gifuensis</name>
    <name type="common">Parasitoid wasp</name>
    <dbReference type="NCBI Taxonomy" id="684658"/>
    <lineage>
        <taxon>Eukaryota</taxon>
        <taxon>Metazoa</taxon>
        <taxon>Ecdysozoa</taxon>
        <taxon>Arthropoda</taxon>
        <taxon>Hexapoda</taxon>
        <taxon>Insecta</taxon>
        <taxon>Pterygota</taxon>
        <taxon>Neoptera</taxon>
        <taxon>Endopterygota</taxon>
        <taxon>Hymenoptera</taxon>
        <taxon>Apocrita</taxon>
        <taxon>Ichneumonoidea</taxon>
        <taxon>Braconidae</taxon>
        <taxon>Aphidiinae</taxon>
        <taxon>Aphidius</taxon>
    </lineage>
</organism>
<evidence type="ECO:0000313" key="1">
    <source>
        <dbReference type="EMBL" id="KAF7998537.1"/>
    </source>
</evidence>
<reference evidence="1 2" key="1">
    <citation type="submission" date="2020-08" db="EMBL/GenBank/DDBJ databases">
        <title>Aphidius gifuensis genome sequencing and assembly.</title>
        <authorList>
            <person name="Du Z."/>
        </authorList>
    </citation>
    <scope>NUCLEOTIDE SEQUENCE [LARGE SCALE GENOMIC DNA]</scope>
    <source>
        <strain evidence="1">YNYX2018</strain>
        <tissue evidence="1">Adults</tissue>
    </source>
</reference>
<dbReference type="AlphaFoldDB" id="A0A835CWI1"/>
<accession>A0A835CWI1</accession>
<gene>
    <name evidence="1" type="ORF">HCN44_010945</name>
</gene>
<keyword evidence="2" id="KW-1185">Reference proteome</keyword>
<dbReference type="EMBL" id="JACMRX010000001">
    <property type="protein sequence ID" value="KAF7998537.1"/>
    <property type="molecule type" value="Genomic_DNA"/>
</dbReference>